<name>A0A0B3S187_9RHOB</name>
<organism evidence="2 3">
    <name type="scientific">Mameliella alba</name>
    <dbReference type="NCBI Taxonomy" id="561184"/>
    <lineage>
        <taxon>Bacteria</taxon>
        <taxon>Pseudomonadati</taxon>
        <taxon>Pseudomonadota</taxon>
        <taxon>Alphaproteobacteria</taxon>
        <taxon>Rhodobacterales</taxon>
        <taxon>Roseobacteraceae</taxon>
        <taxon>Mameliella</taxon>
    </lineage>
</organism>
<dbReference type="STRING" id="561184.SAMN05216376_105192"/>
<keyword evidence="3" id="KW-1185">Reference proteome</keyword>
<dbReference type="EMBL" id="JSUQ01000027">
    <property type="protein sequence ID" value="KHQ50381.1"/>
    <property type="molecule type" value="Genomic_DNA"/>
</dbReference>
<evidence type="ECO:0000256" key="1">
    <source>
        <dbReference type="SAM" id="MobiDB-lite"/>
    </source>
</evidence>
<gene>
    <name evidence="2" type="ORF">OA50_05056</name>
</gene>
<reference evidence="2 3" key="1">
    <citation type="submission" date="2014-10" db="EMBL/GenBank/DDBJ databases">
        <title>Genome sequence of Ponticoccus sp. strain UMTAT08 isolated from clonal culture of toxic dinoflagellate Alexandrium tamiyavanichii.</title>
        <authorList>
            <person name="Gan H.Y."/>
            <person name="Muhd D.-D."/>
            <person name="Mohd Noor M.E."/>
            <person name="Yeong Y.S."/>
            <person name="Usup G."/>
        </authorList>
    </citation>
    <scope>NUCLEOTIDE SEQUENCE [LARGE SCALE GENOMIC DNA]</scope>
    <source>
        <strain evidence="2 3">UMTAT08</strain>
    </source>
</reference>
<sequence>MIEVRVIKAEGAVLRGPCKVKLTKEQWQRRVSVLGPVPKRLKAVDLDGGQSLMFKRGEVIEVAEFKGRLNTALFEEVNPEPEAATGTEPATVPVPATGSVQQPPDTPTTEQDDSAGGDPQAGPPA</sequence>
<accession>A0A0B3S187</accession>
<dbReference type="AlphaFoldDB" id="A0A0B3S187"/>
<comment type="caution">
    <text evidence="2">The sequence shown here is derived from an EMBL/GenBank/DDBJ whole genome shotgun (WGS) entry which is preliminary data.</text>
</comment>
<feature type="compositionally biased region" description="Polar residues" evidence="1">
    <location>
        <begin position="98"/>
        <end position="109"/>
    </location>
</feature>
<evidence type="ECO:0000313" key="3">
    <source>
        <dbReference type="Proteomes" id="UP000030960"/>
    </source>
</evidence>
<feature type="region of interest" description="Disordered" evidence="1">
    <location>
        <begin position="77"/>
        <end position="125"/>
    </location>
</feature>
<dbReference type="Proteomes" id="UP000030960">
    <property type="component" value="Unassembled WGS sequence"/>
</dbReference>
<dbReference type="RefSeq" id="WP_043146244.1">
    <property type="nucleotide sequence ID" value="NZ_JSUQ01000027.1"/>
</dbReference>
<proteinExistence type="predicted"/>
<protein>
    <submittedName>
        <fullName evidence="2">Uncharacterized protein</fullName>
    </submittedName>
</protein>
<dbReference type="OrthoDB" id="9983905at2"/>
<evidence type="ECO:0000313" key="2">
    <source>
        <dbReference type="EMBL" id="KHQ50381.1"/>
    </source>
</evidence>